<organism evidence="1 2">
    <name type="scientific">Meyerozyma guilliermondii (strain ATCC 6260 / CBS 566 / DSM 6381 / JCM 1539 / NBRC 10279 / NRRL Y-324)</name>
    <name type="common">Yeast</name>
    <name type="synonym">Candida guilliermondii</name>
    <dbReference type="NCBI Taxonomy" id="294746"/>
    <lineage>
        <taxon>Eukaryota</taxon>
        <taxon>Fungi</taxon>
        <taxon>Dikarya</taxon>
        <taxon>Ascomycota</taxon>
        <taxon>Saccharomycotina</taxon>
        <taxon>Pichiomycetes</taxon>
        <taxon>Debaryomycetaceae</taxon>
        <taxon>Meyerozyma</taxon>
    </lineage>
</organism>
<dbReference type="GeneID" id="5128476"/>
<dbReference type="VEuPathDB" id="FungiDB:PGUG_01531"/>
<dbReference type="Pfam" id="PF17119">
    <property type="entry name" value="MMU163"/>
    <property type="match status" value="1"/>
</dbReference>
<dbReference type="OrthoDB" id="5329385at2759"/>
<dbReference type="eggNOG" id="ENOG502S29P">
    <property type="taxonomic scope" value="Eukaryota"/>
</dbReference>
<dbReference type="InParanoid" id="A5DE30"/>
<dbReference type="RefSeq" id="XP_001485860.2">
    <property type="nucleotide sequence ID" value="XM_001485810.1"/>
</dbReference>
<dbReference type="OMA" id="FIFELNE"/>
<protein>
    <submittedName>
        <fullName evidence="1">Uncharacterized protein</fullName>
    </submittedName>
</protein>
<sequence length="271" mass="30326">MMIRRLGAASSIRFTSNWRSDVSRVPRMVLSGREKIPILRISNEKNHSCGDGSDPENQQKKANLGSMVEQLQELVPGMLTTSLPRTLLAPDIILRICPTHLGDVHPVFLNIKGHVSYYTVCKALQFALTSLVLHPKVELHIESIKVNPEEQVQGLYPNTTKIYIRFSTCSEGCHHLDQGKKNRFHSTSDAKLGSHSWSMESSKLPKIGQSASITSIISQLATAFTKDEKDLERVISGIFIFELNDKNDQIIVHTIEDVNIVEKTDPQMQVA</sequence>
<dbReference type="FunCoup" id="A5DE30">
    <property type="interactions" value="3"/>
</dbReference>
<evidence type="ECO:0000313" key="1">
    <source>
        <dbReference type="EMBL" id="EDK37433.2"/>
    </source>
</evidence>
<dbReference type="KEGG" id="pgu:PGUG_01531"/>
<dbReference type="AlphaFoldDB" id="A5DE30"/>
<proteinExistence type="predicted"/>
<name>A5DE30_PICGU</name>
<reference evidence="1 2" key="1">
    <citation type="journal article" date="2009" name="Nature">
        <title>Evolution of pathogenicity and sexual reproduction in eight Candida genomes.</title>
        <authorList>
            <person name="Butler G."/>
            <person name="Rasmussen M.D."/>
            <person name="Lin M.F."/>
            <person name="Santos M.A."/>
            <person name="Sakthikumar S."/>
            <person name="Munro C.A."/>
            <person name="Rheinbay E."/>
            <person name="Grabherr M."/>
            <person name="Forche A."/>
            <person name="Reedy J.L."/>
            <person name="Agrafioti I."/>
            <person name="Arnaud M.B."/>
            <person name="Bates S."/>
            <person name="Brown A.J."/>
            <person name="Brunke S."/>
            <person name="Costanzo M.C."/>
            <person name="Fitzpatrick D.A."/>
            <person name="de Groot P.W."/>
            <person name="Harris D."/>
            <person name="Hoyer L.L."/>
            <person name="Hube B."/>
            <person name="Klis F.M."/>
            <person name="Kodira C."/>
            <person name="Lennard N."/>
            <person name="Logue M.E."/>
            <person name="Martin R."/>
            <person name="Neiman A.M."/>
            <person name="Nikolaou E."/>
            <person name="Quail M.A."/>
            <person name="Quinn J."/>
            <person name="Santos M.C."/>
            <person name="Schmitzberger F.F."/>
            <person name="Sherlock G."/>
            <person name="Shah P."/>
            <person name="Silverstein K.A."/>
            <person name="Skrzypek M.S."/>
            <person name="Soll D."/>
            <person name="Staggs R."/>
            <person name="Stansfield I."/>
            <person name="Stumpf M.P."/>
            <person name="Sudbery P.E."/>
            <person name="Srikantha T."/>
            <person name="Zeng Q."/>
            <person name="Berman J."/>
            <person name="Berriman M."/>
            <person name="Heitman J."/>
            <person name="Gow N.A."/>
            <person name="Lorenz M.C."/>
            <person name="Birren B.W."/>
            <person name="Kellis M."/>
            <person name="Cuomo C.A."/>
        </authorList>
    </citation>
    <scope>NUCLEOTIDE SEQUENCE [LARGE SCALE GENOMIC DNA]</scope>
    <source>
        <strain evidence="2">ATCC 6260 / CBS 566 / DSM 6381 / JCM 1539 / NBRC 10279 / NRRL Y-324</strain>
    </source>
</reference>
<dbReference type="InterPro" id="IPR031342">
    <property type="entry name" value="Mug163-like"/>
</dbReference>
<dbReference type="HOGENOM" id="CLU_068099_0_0_1"/>
<dbReference type="EMBL" id="CH408156">
    <property type="protein sequence ID" value="EDK37433.2"/>
    <property type="molecule type" value="Genomic_DNA"/>
</dbReference>
<dbReference type="Proteomes" id="UP000001997">
    <property type="component" value="Unassembled WGS sequence"/>
</dbReference>
<gene>
    <name evidence="1" type="ORF">PGUG_01531</name>
</gene>
<evidence type="ECO:0000313" key="2">
    <source>
        <dbReference type="Proteomes" id="UP000001997"/>
    </source>
</evidence>
<accession>A5DE30</accession>
<keyword evidence="2" id="KW-1185">Reference proteome</keyword>